<feature type="compositionally biased region" description="Low complexity" evidence="1">
    <location>
        <begin position="1070"/>
        <end position="1083"/>
    </location>
</feature>
<sequence length="1780" mass="197978">MSSPDPLTDSTMADLASHPSSATRRITRSQQAQRFLSLNDSPRKQMFELQVGDRVSPQRLLVTVETEGQNNFDSSARRKLFQSPVSASSMPARQRRGRTTTTTVPLRESIEEDRDDATTPKSRGRQRKSNGTPMPGAGTKRRAGTPVKRTPRRPRTMASEEVEEPRPEPNVRATPTTSMNLRPRKTPSTATSSRVGIDHTPRASTARRGRRRRQALAPDELLELADEVGDINLDTTQLPPVTSDDEVDLVRAPSESTDDEAVNAPRPTASAVPSSPSPATGALAEPDSDIWIASLSNEATPKPPARTRDVIPESSPHFATLSQAKQPEYHDIETSQTGDYDDYDYGNLDPAASDGSSINEPLGGEHPPATSAPSGYDTIAQGEDFSMIFMESIQSLHPNFNSSVHPIVHEELGDDTNLIINNTLESLRQGVDRDDSGEDSDTMDSPEAAGPTEPELAEEEPSQEAPAEEMPSERETATVLQLSSPSQRLNHRWSRSPLKAGNSSPLRHRVLKYSAMQAEESATAQATQNNESPSSPQPDRNPQNAYPLGEEEQSNPYEDSFSEIPEEVLTAATPRRPQVSTTFDELEDEVDEVRFEESQDEEMPDDDEHQDVESTKELQQEMAQVHEESDVHYPELSHNMMQVQQAEEQVLDDMQDERHFEGNDDEGEEMAGEMFQHGRPTQNLAELQDLGPEDFVEDEEQNDEGISEEYQDAELESEPELTPELEPDQTKTTSPVADGEEEHYPEEFQTEEDDVDDAPDVRNEEESEQEAEEQLAQEEENTEDEGVEEVVTQRVEALENEDDIEEAMEQAAASQRNREEESEEDEVEEGLTRRVEALEDEDDIEEATEQTAALRRNQEEKEDMNDDMGNEEASEQTVESQRNHTEEEDVDNMGNDVDEDVNEDGEFQDEPVVMASVMSTTGQSDGTRLPTPDDTPPQIETQAVGDSGDKSNRGSRPSSRLRSSPTSPGHFRSSPRHAVEQLASLSRSSPGLRSSPRYPSLAHLAIEAPKQVGEPEEEDEEMEDEEMEDTPTADEEEALQDPTELESQRQTALAEATRRSFEATPLHQISSPLQEPQSLQQESLLHKTIRPHLSAIVRAGQVLQSITSDPPSPEGRDKQLGSPFRRSGSKDSWSGSRDSQTSRRMSRSPMQSRNSATAVAKSDSSAQPETSNAVPEYATRSNFSRTSRRSKEPSIERDRSPFRQSPASSMHITPPSDGDMSWVAREGPISPNLRGDNSLREAAGLPEPNAARATFIEDISQPLQVPGYQPPHESTPEAEMPEAEQEIRDDETDIWELEAERETPRPTRQRSFGKRVPTSNHRRGAIPSPWTKKSIHRPPVSRMISQTVPDLSHLTEEPSAVQDQPSQSSEPDEYSLLAQRQQEEEAAKKAATTAESAAKDKRFDLSSFFSSPAAIPGMLAQKFLPNKTQPVTQPAPPMSVTERAPSVVPTSSMFPQIPQKEFRPDSSVKSTLFSPVRRRQPVAAGVEEQPQGHTRQSQPSQPSQQQPETASERSSSPATPEQLPMPTVAQKQNFTPRPRQPSHSFFQPSSNRSTAVTPPRMQLTHADIHRWTQQTSNASEASSDFQRPLLRPLPPKNASPTKSALRSPLKPHTPGRVVEFTSSVLSPAEQAKARHLSNSILSQPDPFAPQTNSSVVFETDDKENSDIIDISMEDAPPLVKQSVPEPLSQTTWTRQHWLFLDQLLQLRRRQPFPINYARRADKYLGKTVKSHGESMTLQRWHLDCVDAFKAEVGLWDEGVLAKRLFALILGEQRRRGGMFH</sequence>
<feature type="compositionally biased region" description="Low complexity" evidence="1">
    <location>
        <begin position="984"/>
        <end position="1001"/>
    </location>
</feature>
<feature type="compositionally biased region" description="Basic residues" evidence="1">
    <location>
        <begin position="139"/>
        <end position="155"/>
    </location>
</feature>
<reference evidence="2" key="1">
    <citation type="submission" date="2023-06" db="EMBL/GenBank/DDBJ databases">
        <title>Conoideocrella luteorostrata (Hypocreales: Clavicipitaceae), a potential biocontrol fungus for elongate hemlock scale in United States Christmas tree production areas.</title>
        <authorList>
            <person name="Barrett H."/>
            <person name="Lovett B."/>
            <person name="Macias A.M."/>
            <person name="Stajich J.E."/>
            <person name="Kasson M.T."/>
        </authorList>
    </citation>
    <scope>NUCLEOTIDE SEQUENCE</scope>
    <source>
        <strain evidence="2">ARSEF 14590</strain>
    </source>
</reference>
<feature type="compositionally biased region" description="Acidic residues" evidence="1">
    <location>
        <begin position="765"/>
        <end position="788"/>
    </location>
</feature>
<feature type="compositionally biased region" description="Polar residues" evidence="1">
    <location>
        <begin position="173"/>
        <end position="194"/>
    </location>
</feature>
<feature type="compositionally biased region" description="Acidic residues" evidence="1">
    <location>
        <begin position="838"/>
        <end position="848"/>
    </location>
</feature>
<feature type="region of interest" description="Disordered" evidence="1">
    <location>
        <begin position="1"/>
        <end position="42"/>
    </location>
</feature>
<accession>A0AAJ0CQ58</accession>
<feature type="compositionally biased region" description="Acidic residues" evidence="1">
    <location>
        <begin position="1279"/>
        <end position="1297"/>
    </location>
</feature>
<feature type="compositionally biased region" description="Acidic residues" evidence="1">
    <location>
        <begin position="860"/>
        <end position="874"/>
    </location>
</feature>
<feature type="compositionally biased region" description="Polar residues" evidence="1">
    <location>
        <begin position="1574"/>
        <end position="1585"/>
    </location>
</feature>
<feature type="compositionally biased region" description="Polar residues" evidence="1">
    <location>
        <begin position="917"/>
        <end position="926"/>
    </location>
</feature>
<feature type="region of interest" description="Disordered" evidence="1">
    <location>
        <begin position="66"/>
        <end position="218"/>
    </location>
</feature>
<protein>
    <submittedName>
        <fullName evidence="2">Uncharacterized protein</fullName>
    </submittedName>
</protein>
<name>A0AAJ0CQ58_9HYPO</name>
<feature type="compositionally biased region" description="Acidic residues" evidence="1">
    <location>
        <begin position="738"/>
        <end position="758"/>
    </location>
</feature>
<feature type="compositionally biased region" description="Acidic residues" evidence="1">
    <location>
        <begin position="598"/>
        <end position="610"/>
    </location>
</feature>
<dbReference type="Proteomes" id="UP001251528">
    <property type="component" value="Unassembled WGS sequence"/>
</dbReference>
<feature type="compositionally biased region" description="Low complexity" evidence="1">
    <location>
        <begin position="1496"/>
        <end position="1507"/>
    </location>
</feature>
<feature type="compositionally biased region" description="Acidic residues" evidence="1">
    <location>
        <begin position="1014"/>
        <end position="1039"/>
    </location>
</feature>
<feature type="compositionally biased region" description="Polar residues" evidence="1">
    <location>
        <begin position="478"/>
        <end position="488"/>
    </location>
</feature>
<feature type="compositionally biased region" description="Low complexity" evidence="1">
    <location>
        <begin position="264"/>
        <end position="279"/>
    </location>
</feature>
<feature type="region of interest" description="Disordered" evidence="1">
    <location>
        <begin position="427"/>
        <end position="629"/>
    </location>
</feature>
<feature type="compositionally biased region" description="Acidic residues" evidence="1">
    <location>
        <begin position="435"/>
        <end position="444"/>
    </location>
</feature>
<keyword evidence="3" id="KW-1185">Reference proteome</keyword>
<feature type="compositionally biased region" description="Low complexity" evidence="1">
    <location>
        <begin position="954"/>
        <end position="968"/>
    </location>
</feature>
<feature type="compositionally biased region" description="Basic and acidic residues" evidence="1">
    <location>
        <begin position="611"/>
        <end position="629"/>
    </location>
</feature>
<proteinExistence type="predicted"/>
<feature type="compositionally biased region" description="Polar residues" evidence="1">
    <location>
        <begin position="1162"/>
        <end position="1173"/>
    </location>
</feature>
<feature type="compositionally biased region" description="Polar residues" evidence="1">
    <location>
        <begin position="1508"/>
        <end position="1519"/>
    </location>
</feature>
<feature type="compositionally biased region" description="Polar residues" evidence="1">
    <location>
        <begin position="18"/>
        <end position="40"/>
    </location>
</feature>
<feature type="region of interest" description="Disordered" evidence="1">
    <location>
        <begin position="655"/>
        <end position="1086"/>
    </location>
</feature>
<evidence type="ECO:0000256" key="1">
    <source>
        <dbReference type="SAM" id="MobiDB-lite"/>
    </source>
</evidence>
<evidence type="ECO:0000313" key="3">
    <source>
        <dbReference type="Proteomes" id="UP001251528"/>
    </source>
</evidence>
<comment type="caution">
    <text evidence="2">The sequence shown here is derived from an EMBL/GenBank/DDBJ whole genome shotgun (WGS) entry which is preliminary data.</text>
</comment>
<feature type="compositionally biased region" description="Basic residues" evidence="1">
    <location>
        <begin position="205"/>
        <end position="214"/>
    </location>
</feature>
<dbReference type="EMBL" id="JASWJB010000083">
    <property type="protein sequence ID" value="KAK2600101.1"/>
    <property type="molecule type" value="Genomic_DNA"/>
</dbReference>
<feature type="compositionally biased region" description="Polar residues" evidence="1">
    <location>
        <begin position="1529"/>
        <end position="1556"/>
    </location>
</feature>
<feature type="region of interest" description="Disordered" evidence="1">
    <location>
        <begin position="1425"/>
        <end position="1558"/>
    </location>
</feature>
<feature type="compositionally biased region" description="Acidic residues" evidence="1">
    <location>
        <begin position="691"/>
        <end position="727"/>
    </location>
</feature>
<feature type="compositionally biased region" description="Acidic residues" evidence="1">
    <location>
        <begin position="798"/>
        <end position="808"/>
    </location>
</feature>
<feature type="region of interest" description="Disordered" evidence="1">
    <location>
        <begin position="1104"/>
        <end position="1403"/>
    </location>
</feature>
<gene>
    <name evidence="2" type="ORF">QQS21_005187</name>
</gene>
<evidence type="ECO:0000313" key="2">
    <source>
        <dbReference type="EMBL" id="KAK2600101.1"/>
    </source>
</evidence>
<feature type="region of interest" description="Disordered" evidence="1">
    <location>
        <begin position="1574"/>
        <end position="1616"/>
    </location>
</feature>
<organism evidence="2 3">
    <name type="scientific">Conoideocrella luteorostrata</name>
    <dbReference type="NCBI Taxonomy" id="1105319"/>
    <lineage>
        <taxon>Eukaryota</taxon>
        <taxon>Fungi</taxon>
        <taxon>Dikarya</taxon>
        <taxon>Ascomycota</taxon>
        <taxon>Pezizomycotina</taxon>
        <taxon>Sordariomycetes</taxon>
        <taxon>Hypocreomycetidae</taxon>
        <taxon>Hypocreales</taxon>
        <taxon>Clavicipitaceae</taxon>
        <taxon>Conoideocrella</taxon>
    </lineage>
</organism>
<feature type="compositionally biased region" description="Basic and acidic residues" evidence="1">
    <location>
        <begin position="1189"/>
        <end position="1201"/>
    </location>
</feature>
<feature type="compositionally biased region" description="Polar residues" evidence="1">
    <location>
        <begin position="1"/>
        <end position="11"/>
    </location>
</feature>
<feature type="compositionally biased region" description="Acidic residues" evidence="1">
    <location>
        <begin position="886"/>
        <end position="909"/>
    </location>
</feature>
<feature type="compositionally biased region" description="Acidic residues" evidence="1">
    <location>
        <begin position="820"/>
        <end position="829"/>
    </location>
</feature>
<feature type="compositionally biased region" description="Polar residues" evidence="1">
    <location>
        <begin position="528"/>
        <end position="544"/>
    </location>
</feature>
<feature type="region of interest" description="Disordered" evidence="1">
    <location>
        <begin position="334"/>
        <end position="378"/>
    </location>
</feature>
<feature type="region of interest" description="Disordered" evidence="1">
    <location>
        <begin position="253"/>
        <end position="284"/>
    </location>
</feature>
<feature type="compositionally biased region" description="Low complexity" evidence="1">
    <location>
        <begin position="514"/>
        <end position="527"/>
    </location>
</feature>
<feature type="compositionally biased region" description="Polar residues" evidence="1">
    <location>
        <begin position="1202"/>
        <end position="1211"/>
    </location>
</feature>